<name>A0A9X7YNR6_9GAMM</name>
<feature type="transmembrane region" description="Helical" evidence="1">
    <location>
        <begin position="197"/>
        <end position="216"/>
    </location>
</feature>
<dbReference type="InterPro" id="IPR005240">
    <property type="entry name" value="DUF389"/>
</dbReference>
<feature type="transmembrane region" description="Helical" evidence="1">
    <location>
        <begin position="289"/>
        <end position="310"/>
    </location>
</feature>
<dbReference type="AlphaFoldDB" id="A0A9X7YNR6"/>
<organism evidence="2 3">
    <name type="scientific">Venatoribacter cucullus</name>
    <dbReference type="NCBI Taxonomy" id="2661630"/>
    <lineage>
        <taxon>Bacteria</taxon>
        <taxon>Pseudomonadati</taxon>
        <taxon>Pseudomonadota</taxon>
        <taxon>Gammaproteobacteria</taxon>
        <taxon>Oceanospirillales</taxon>
        <taxon>Oceanospirillaceae</taxon>
        <taxon>Venatoribacter</taxon>
    </lineage>
</organism>
<dbReference type="KEGG" id="vcw:GJQ55_02000"/>
<dbReference type="PANTHER" id="PTHR20992">
    <property type="entry name" value="AT15442P-RELATED"/>
    <property type="match status" value="1"/>
</dbReference>
<keyword evidence="3" id="KW-1185">Reference proteome</keyword>
<protein>
    <submittedName>
        <fullName evidence="2">TIGR00341 family protein</fullName>
    </submittedName>
</protein>
<feature type="transmembrane region" description="Helical" evidence="1">
    <location>
        <begin position="249"/>
        <end position="268"/>
    </location>
</feature>
<evidence type="ECO:0000313" key="3">
    <source>
        <dbReference type="Proteomes" id="UP000596074"/>
    </source>
</evidence>
<feature type="transmembrane region" description="Helical" evidence="1">
    <location>
        <begin position="128"/>
        <end position="151"/>
    </location>
</feature>
<sequence length="324" mass="34726">MQIIEVVSPASLEDDVLRLAKRNEVSDVWISGQRDNQSVIKILLSNEKSQKVMDQLQELMSGKNNFRVLVYPLELSLPNDSTKKASLTRESLYNQLSAESQLDGHYLMLVFLSTVVAAIGLMENNVAVIIGAMVIAPLLGPNLALSLATTLGHIKEVRKSLRTLLAGLLLALVISIGIGVVSPNIDLTSELMSRTHVGLSSLALALASGAAAALSITTGVSSVLVGVMVAVALLPPTVTLGIMLGIQNWQLALGALALLLVNIASVNFTTQLTMRLKGIQPREDKFRTVSKVVFSIGTVFWLGILVYLVLHMPDTIGLLQDVSE</sequence>
<dbReference type="EMBL" id="CP046056">
    <property type="protein sequence ID" value="QQD23322.1"/>
    <property type="molecule type" value="Genomic_DNA"/>
</dbReference>
<dbReference type="Proteomes" id="UP000596074">
    <property type="component" value="Chromosome"/>
</dbReference>
<feature type="transmembrane region" description="Helical" evidence="1">
    <location>
        <begin position="223"/>
        <end position="243"/>
    </location>
</feature>
<evidence type="ECO:0000313" key="2">
    <source>
        <dbReference type="EMBL" id="QQD23322.1"/>
    </source>
</evidence>
<gene>
    <name evidence="2" type="ORF">GJQ55_02000</name>
</gene>
<keyword evidence="1" id="KW-0472">Membrane</keyword>
<dbReference type="NCBIfam" id="TIGR00341">
    <property type="entry name" value="TIGR00341 family protein"/>
    <property type="match status" value="1"/>
</dbReference>
<feature type="transmembrane region" description="Helical" evidence="1">
    <location>
        <begin position="163"/>
        <end position="185"/>
    </location>
</feature>
<evidence type="ECO:0000256" key="1">
    <source>
        <dbReference type="SAM" id="Phobius"/>
    </source>
</evidence>
<dbReference type="RefSeq" id="WP_228345847.1">
    <property type="nucleotide sequence ID" value="NZ_CP046056.1"/>
</dbReference>
<feature type="transmembrane region" description="Helical" evidence="1">
    <location>
        <begin position="104"/>
        <end position="122"/>
    </location>
</feature>
<dbReference type="PANTHER" id="PTHR20992:SF9">
    <property type="entry name" value="AT15442P-RELATED"/>
    <property type="match status" value="1"/>
</dbReference>
<accession>A0A9X7YNR6</accession>
<reference evidence="2 3" key="1">
    <citation type="submission" date="2019-11" db="EMBL/GenBank/DDBJ databases">
        <title>Venatorbacter sp. nov. a predator of Campylobacter and other Gram-negative bacteria.</title>
        <authorList>
            <person name="Saeedi A."/>
            <person name="Cummings N.J."/>
            <person name="Connerton I.F."/>
            <person name="Connerton P.L."/>
        </authorList>
    </citation>
    <scope>NUCLEOTIDE SEQUENCE [LARGE SCALE GENOMIC DNA]</scope>
    <source>
        <strain evidence="2">XL5</strain>
    </source>
</reference>
<dbReference type="Pfam" id="PF04087">
    <property type="entry name" value="DUF389"/>
    <property type="match status" value="1"/>
</dbReference>
<proteinExistence type="predicted"/>
<keyword evidence="1" id="KW-1133">Transmembrane helix</keyword>
<keyword evidence="1" id="KW-0812">Transmembrane</keyword>